<name>A0ABR7EUB4_9FIRM</name>
<sequence length="107" mass="12518">MPQIREEVVIFLAALLTGMIVRLVYIGLNVFRQIVRHNLRIMESEDLIFWIGSAFYIFVQNYHTNNGSMRWYCILGVVGGAILISILYTHLKKVQKKIYTRKKNKCP</sequence>
<evidence type="ECO:0000313" key="3">
    <source>
        <dbReference type="Proteomes" id="UP000647235"/>
    </source>
</evidence>
<dbReference type="RefSeq" id="WP_117537893.1">
    <property type="nucleotide sequence ID" value="NZ_JACOOY010000006.1"/>
</dbReference>
<keyword evidence="1" id="KW-0472">Membrane</keyword>
<reference evidence="2 3" key="1">
    <citation type="submission" date="2020-08" db="EMBL/GenBank/DDBJ databases">
        <title>Genome public.</title>
        <authorList>
            <person name="Liu C."/>
            <person name="Sun Q."/>
        </authorList>
    </citation>
    <scope>NUCLEOTIDE SEQUENCE [LARGE SCALE GENOMIC DNA]</scope>
    <source>
        <strain evidence="2 3">NSJ-36</strain>
    </source>
</reference>
<accession>A0ABR7EUB4</accession>
<feature type="transmembrane region" description="Helical" evidence="1">
    <location>
        <begin position="12"/>
        <end position="35"/>
    </location>
</feature>
<evidence type="ECO:0000313" key="2">
    <source>
        <dbReference type="EMBL" id="MBC5664946.1"/>
    </source>
</evidence>
<dbReference type="Proteomes" id="UP000647235">
    <property type="component" value="Unassembled WGS sequence"/>
</dbReference>
<gene>
    <name evidence="2" type="ORF">H8S07_06595</name>
</gene>
<organism evidence="2 3">
    <name type="scientific">Dorea hominis</name>
    <dbReference type="NCBI Taxonomy" id="2763040"/>
    <lineage>
        <taxon>Bacteria</taxon>
        <taxon>Bacillati</taxon>
        <taxon>Bacillota</taxon>
        <taxon>Clostridia</taxon>
        <taxon>Lachnospirales</taxon>
        <taxon>Lachnospiraceae</taxon>
        <taxon>Dorea</taxon>
    </lineage>
</organism>
<feature type="transmembrane region" description="Helical" evidence="1">
    <location>
        <begin position="69"/>
        <end position="91"/>
    </location>
</feature>
<dbReference type="EMBL" id="JACOOY010000006">
    <property type="protein sequence ID" value="MBC5664946.1"/>
    <property type="molecule type" value="Genomic_DNA"/>
</dbReference>
<keyword evidence="1" id="KW-1133">Transmembrane helix</keyword>
<comment type="caution">
    <text evidence="2">The sequence shown here is derived from an EMBL/GenBank/DDBJ whole genome shotgun (WGS) entry which is preliminary data.</text>
</comment>
<proteinExistence type="predicted"/>
<keyword evidence="3" id="KW-1185">Reference proteome</keyword>
<keyword evidence="1" id="KW-0812">Transmembrane</keyword>
<dbReference type="InterPro" id="IPR019074">
    <property type="entry name" value="YabQ"/>
</dbReference>
<dbReference type="NCBIfam" id="TIGR02893">
    <property type="entry name" value="spore_yabQ"/>
    <property type="match status" value="1"/>
</dbReference>
<protein>
    <submittedName>
        <fullName evidence="2">Spore cortex biosynthesis protein YabQ</fullName>
    </submittedName>
</protein>
<feature type="transmembrane region" description="Helical" evidence="1">
    <location>
        <begin position="47"/>
        <end position="63"/>
    </location>
</feature>
<evidence type="ECO:0000256" key="1">
    <source>
        <dbReference type="SAM" id="Phobius"/>
    </source>
</evidence>
<dbReference type="Pfam" id="PF09578">
    <property type="entry name" value="Spore_YabQ"/>
    <property type="match status" value="1"/>
</dbReference>